<keyword evidence="3" id="KW-0804">Transcription</keyword>
<dbReference type="Gene3D" id="3.20.80.10">
    <property type="entry name" value="Regulatory factor, effector binding domain"/>
    <property type="match status" value="1"/>
</dbReference>
<dbReference type="InterPro" id="IPR011256">
    <property type="entry name" value="Reg_factor_effector_dom_sf"/>
</dbReference>
<dbReference type="RefSeq" id="WP_307346788.1">
    <property type="nucleotide sequence ID" value="NZ_JAUSVS010000001.1"/>
</dbReference>
<dbReference type="PRINTS" id="PR00032">
    <property type="entry name" value="HTHARAC"/>
</dbReference>
<dbReference type="InterPro" id="IPR018060">
    <property type="entry name" value="HTH_AraC"/>
</dbReference>
<feature type="domain" description="HTH araC/xylS-type" evidence="4">
    <location>
        <begin position="15"/>
        <end position="114"/>
    </location>
</feature>
<dbReference type="SUPFAM" id="SSF55136">
    <property type="entry name" value="Probable bacterial effector-binding domain"/>
    <property type="match status" value="1"/>
</dbReference>
<evidence type="ECO:0000256" key="2">
    <source>
        <dbReference type="ARBA" id="ARBA00023125"/>
    </source>
</evidence>
<evidence type="ECO:0000256" key="3">
    <source>
        <dbReference type="ARBA" id="ARBA00023163"/>
    </source>
</evidence>
<dbReference type="PANTHER" id="PTHR47504:SF5">
    <property type="entry name" value="RIGHT ORIGIN-BINDING PROTEIN"/>
    <property type="match status" value="1"/>
</dbReference>
<dbReference type="InterPro" id="IPR050959">
    <property type="entry name" value="MarA-like"/>
</dbReference>
<dbReference type="Proteomes" id="UP001228905">
    <property type="component" value="Unassembled WGS sequence"/>
</dbReference>
<dbReference type="PROSITE" id="PS00041">
    <property type="entry name" value="HTH_ARAC_FAMILY_1"/>
    <property type="match status" value="1"/>
</dbReference>
<dbReference type="SMART" id="SM00871">
    <property type="entry name" value="AraC_E_bind"/>
    <property type="match status" value="1"/>
</dbReference>
<keyword evidence="6" id="KW-1185">Reference proteome</keyword>
<evidence type="ECO:0000313" key="6">
    <source>
        <dbReference type="Proteomes" id="UP001228905"/>
    </source>
</evidence>
<organism evidence="5 6">
    <name type="scientific">Caulobacter ginsengisoli</name>
    <dbReference type="NCBI Taxonomy" id="400775"/>
    <lineage>
        <taxon>Bacteria</taxon>
        <taxon>Pseudomonadati</taxon>
        <taxon>Pseudomonadota</taxon>
        <taxon>Alphaproteobacteria</taxon>
        <taxon>Caulobacterales</taxon>
        <taxon>Caulobacteraceae</taxon>
        <taxon>Caulobacter</taxon>
    </lineage>
</organism>
<keyword evidence="2" id="KW-0238">DNA-binding</keyword>
<evidence type="ECO:0000256" key="1">
    <source>
        <dbReference type="ARBA" id="ARBA00023015"/>
    </source>
</evidence>
<proteinExistence type="predicted"/>
<comment type="caution">
    <text evidence="5">The sequence shown here is derived from an EMBL/GenBank/DDBJ whole genome shotgun (WGS) entry which is preliminary data.</text>
</comment>
<protein>
    <submittedName>
        <fullName evidence="5">AraC family transcriptional regulator</fullName>
    </submittedName>
</protein>
<dbReference type="EMBL" id="JAUSVS010000001">
    <property type="protein sequence ID" value="MDQ0463248.1"/>
    <property type="molecule type" value="Genomic_DNA"/>
</dbReference>
<evidence type="ECO:0000313" key="5">
    <source>
        <dbReference type="EMBL" id="MDQ0463248.1"/>
    </source>
</evidence>
<name>A0ABU0IML1_9CAUL</name>
<accession>A0ABU0IML1</accession>
<dbReference type="InterPro" id="IPR018062">
    <property type="entry name" value="HTH_AraC-typ_CS"/>
</dbReference>
<dbReference type="InterPro" id="IPR009057">
    <property type="entry name" value="Homeodomain-like_sf"/>
</dbReference>
<dbReference type="PROSITE" id="PS01124">
    <property type="entry name" value="HTH_ARAC_FAMILY_2"/>
    <property type="match status" value="1"/>
</dbReference>
<dbReference type="Pfam" id="PF12833">
    <property type="entry name" value="HTH_18"/>
    <property type="match status" value="1"/>
</dbReference>
<gene>
    <name evidence="5" type="ORF">QO010_000996</name>
</gene>
<evidence type="ECO:0000259" key="4">
    <source>
        <dbReference type="PROSITE" id="PS01124"/>
    </source>
</evidence>
<dbReference type="SUPFAM" id="SSF46689">
    <property type="entry name" value="Homeodomain-like"/>
    <property type="match status" value="2"/>
</dbReference>
<dbReference type="Pfam" id="PF14526">
    <property type="entry name" value="Cass2"/>
    <property type="match status" value="1"/>
</dbReference>
<dbReference type="Gene3D" id="1.10.10.60">
    <property type="entry name" value="Homeodomain-like"/>
    <property type="match status" value="2"/>
</dbReference>
<dbReference type="PANTHER" id="PTHR47504">
    <property type="entry name" value="RIGHT ORIGIN-BINDING PROTEIN"/>
    <property type="match status" value="1"/>
</dbReference>
<keyword evidence="1" id="KW-0805">Transcription regulation</keyword>
<sequence>MIEVAATAQQPDRLERALAFVEAHLDQPLTLAELADAASLSPFHFARAFTARFDESPMAWVRRRRMAAAATQLASPKPPSLIDLALDSGFDSQEAFTRAFKRMFGVSPGRFQRFGSQLPHPEALMSLTKQDIDLETRNGGKPMHRPAFRVAGFGGRFTETNKTQIPTLWPKLLARLPVPGQTANESFGVCIGEADGQGMTYLAGAPIAADAPVPDGMEVREVPAQDYLVFRQTLTGPNLHPQMQASAREIWGERIPKSGYQIARGPDLEYYPADFDPNRPGAWVEWWVPVQA</sequence>
<dbReference type="InterPro" id="IPR010499">
    <property type="entry name" value="AraC_E-bd"/>
</dbReference>
<dbReference type="InterPro" id="IPR020449">
    <property type="entry name" value="Tscrpt_reg_AraC-type_HTH"/>
</dbReference>
<dbReference type="SMART" id="SM00342">
    <property type="entry name" value="HTH_ARAC"/>
    <property type="match status" value="1"/>
</dbReference>
<reference evidence="5 6" key="1">
    <citation type="submission" date="2023-07" db="EMBL/GenBank/DDBJ databases">
        <title>Genomic Encyclopedia of Type Strains, Phase IV (KMG-IV): sequencing the most valuable type-strain genomes for metagenomic binning, comparative biology and taxonomic classification.</title>
        <authorList>
            <person name="Goeker M."/>
        </authorList>
    </citation>
    <scope>NUCLEOTIDE SEQUENCE [LARGE SCALE GENOMIC DNA]</scope>
    <source>
        <strain evidence="5 6">DSM 18695</strain>
    </source>
</reference>
<dbReference type="InterPro" id="IPR029441">
    <property type="entry name" value="Cass2"/>
</dbReference>